<accession>A0A4U5JLB3</accession>
<dbReference type="EMBL" id="SZUA01000003">
    <property type="protein sequence ID" value="TKR29496.1"/>
    <property type="molecule type" value="Genomic_DNA"/>
</dbReference>
<reference evidence="2 3" key="1">
    <citation type="submission" date="2019-04" db="EMBL/GenBank/DDBJ databases">
        <title>Reference strain of H23.</title>
        <authorList>
            <person name="Luo X."/>
        </authorList>
    </citation>
    <scope>NUCLEOTIDE SEQUENCE [LARGE SCALE GENOMIC DNA]</scope>
    <source>
        <strain evidence="2 3">H23</strain>
    </source>
</reference>
<feature type="chain" id="PRO_5020189159" description="DUF3304 domain-containing protein" evidence="1">
    <location>
        <begin position="23"/>
        <end position="159"/>
    </location>
</feature>
<feature type="signal peptide" evidence="1">
    <location>
        <begin position="1"/>
        <end position="22"/>
    </location>
</feature>
<gene>
    <name evidence="2" type="ORF">FCE95_15275</name>
</gene>
<evidence type="ECO:0000313" key="3">
    <source>
        <dbReference type="Proteomes" id="UP000308707"/>
    </source>
</evidence>
<evidence type="ECO:0000256" key="1">
    <source>
        <dbReference type="SAM" id="SignalP"/>
    </source>
</evidence>
<comment type="caution">
    <text evidence="2">The sequence shown here is derived from an EMBL/GenBank/DDBJ whole genome shotgun (WGS) entry which is preliminary data.</text>
</comment>
<dbReference type="RefSeq" id="WP_137267899.1">
    <property type="nucleotide sequence ID" value="NZ_SZUA01000003.1"/>
</dbReference>
<protein>
    <recommendedName>
        <fullName evidence="4">DUF3304 domain-containing protein</fullName>
    </recommendedName>
</protein>
<evidence type="ECO:0000313" key="2">
    <source>
        <dbReference type="EMBL" id="TKR29496.1"/>
    </source>
</evidence>
<evidence type="ECO:0008006" key="4">
    <source>
        <dbReference type="Google" id="ProtNLM"/>
    </source>
</evidence>
<dbReference type="AlphaFoldDB" id="A0A4U5JLB3"/>
<proteinExistence type="predicted"/>
<keyword evidence="3" id="KW-1185">Reference proteome</keyword>
<organism evidence="2 3">
    <name type="scientific">Luteimonas gilva</name>
    <dbReference type="NCBI Taxonomy" id="2572684"/>
    <lineage>
        <taxon>Bacteria</taxon>
        <taxon>Pseudomonadati</taxon>
        <taxon>Pseudomonadota</taxon>
        <taxon>Gammaproteobacteria</taxon>
        <taxon>Lysobacterales</taxon>
        <taxon>Lysobacteraceae</taxon>
        <taxon>Luteimonas</taxon>
    </lineage>
</organism>
<sequence length="159" mass="17262">MRMILCVVAALGLGIGSTDAQACSDRPGTPNEPQVEVKGKGEVYFSWRATHGRSEPELIMFYDINVWEQATGRPTRVMTGVPPFGAMEGPDFGDAVAVIGFPRYGERAGMYFNDLPLDVPQCFSVRARTQQGSEGCVSALASAPVCATPKRYRSLGKRR</sequence>
<name>A0A4U5JLB3_9GAMM</name>
<dbReference type="Proteomes" id="UP000308707">
    <property type="component" value="Unassembled WGS sequence"/>
</dbReference>
<keyword evidence="1" id="KW-0732">Signal</keyword>